<dbReference type="AlphaFoldDB" id="A0A1N7KP52"/>
<dbReference type="RefSeq" id="WP_076344863.1">
    <property type="nucleotide sequence ID" value="NZ_FTOO01000002.1"/>
</dbReference>
<dbReference type="Proteomes" id="UP000186156">
    <property type="component" value="Unassembled WGS sequence"/>
</dbReference>
<dbReference type="EMBL" id="FTOO01000002">
    <property type="protein sequence ID" value="SIS63240.1"/>
    <property type="molecule type" value="Genomic_DNA"/>
</dbReference>
<dbReference type="Pfam" id="PF09548">
    <property type="entry name" value="Spore_III_AB"/>
    <property type="match status" value="1"/>
</dbReference>
<reference evidence="2" key="1">
    <citation type="submission" date="2017-01" db="EMBL/GenBank/DDBJ databases">
        <authorList>
            <person name="Varghese N."/>
            <person name="Submissions S."/>
        </authorList>
    </citation>
    <scope>NUCLEOTIDE SEQUENCE [LARGE SCALE GENOMIC DNA]</scope>
    <source>
        <strain evidence="2">DSM 16176</strain>
    </source>
</reference>
<keyword evidence="2" id="KW-1185">Reference proteome</keyword>
<dbReference type="STRING" id="252246.SAMN05421799_10280"/>
<evidence type="ECO:0000313" key="1">
    <source>
        <dbReference type="EMBL" id="SIS63240.1"/>
    </source>
</evidence>
<accession>A0A1N7KP52</accession>
<dbReference type="InterPro" id="IPR014198">
    <property type="entry name" value="Spore_III_AB"/>
</dbReference>
<dbReference type="OrthoDB" id="1957909at2"/>
<gene>
    <name evidence="1" type="ORF">SAMN05421799_10280</name>
</gene>
<proteinExistence type="predicted"/>
<protein>
    <submittedName>
        <fullName evidence="1">Stage III sporulation protein AB</fullName>
    </submittedName>
</protein>
<sequence length="170" mass="18569">MKWAGAAIVLFACTLIGLRVARGYRERPLALRRLLQAVLELQSEIEYHATPIPQALNEVGTRMGGFCGTWLVDLAQQLSRLGDWPEQAQALVSLSKATDGTLSDQDAEPILRLLRSIAVADRDHLQQPFLAARADLEAAIEAAQDEAAKSARLWQYLGALSGVLIVLLLL</sequence>
<evidence type="ECO:0000313" key="2">
    <source>
        <dbReference type="Proteomes" id="UP000186156"/>
    </source>
</evidence>
<name>A0A1N7KP52_9BACL</name>
<organism evidence="1 2">
    <name type="scientific">Alicyclobacillus vulcanalis</name>
    <dbReference type="NCBI Taxonomy" id="252246"/>
    <lineage>
        <taxon>Bacteria</taxon>
        <taxon>Bacillati</taxon>
        <taxon>Bacillota</taxon>
        <taxon>Bacilli</taxon>
        <taxon>Bacillales</taxon>
        <taxon>Alicyclobacillaceae</taxon>
        <taxon>Alicyclobacillus</taxon>
    </lineage>
</organism>